<dbReference type="InterPro" id="IPR036551">
    <property type="entry name" value="Flavin_trans-like"/>
</dbReference>
<dbReference type="Gene3D" id="3.40.50.1950">
    <property type="entry name" value="Flavin prenyltransferase-like"/>
    <property type="match status" value="1"/>
</dbReference>
<dbReference type="SUPFAM" id="SSF52507">
    <property type="entry name" value="Homo-oligomeric flavin-containing Cys decarboxylases, HFCD"/>
    <property type="match status" value="1"/>
</dbReference>
<dbReference type="PANTHER" id="PTHR14359:SF6">
    <property type="entry name" value="PHOSPHOPANTOTHENOYLCYSTEINE DECARBOXYLASE"/>
    <property type="match status" value="1"/>
</dbReference>
<reference evidence="2" key="1">
    <citation type="submission" date="2024-05" db="EMBL/GenBank/DDBJ databases">
        <title>Planctomycetes of the genus Singulisphaera possess chitinolytic capabilities.</title>
        <authorList>
            <person name="Ivanova A."/>
        </authorList>
    </citation>
    <scope>NUCLEOTIDE SEQUENCE</scope>
    <source>
        <strain evidence="2">Ch08T</strain>
    </source>
</reference>
<dbReference type="AlphaFoldDB" id="A0AAU7CNR8"/>
<protein>
    <submittedName>
        <fullName evidence="2">Flavoprotein</fullName>
    </submittedName>
</protein>
<accession>A0AAU7CNR8</accession>
<dbReference type="GO" id="GO:0015937">
    <property type="term" value="P:coenzyme A biosynthetic process"/>
    <property type="evidence" value="ECO:0007669"/>
    <property type="project" value="TreeGrafter"/>
</dbReference>
<dbReference type="RefSeq" id="WP_406699557.1">
    <property type="nucleotide sequence ID" value="NZ_CP155447.1"/>
</dbReference>
<organism evidence="2">
    <name type="scientific">Singulisphaera sp. Ch08</name>
    <dbReference type="NCBI Taxonomy" id="3120278"/>
    <lineage>
        <taxon>Bacteria</taxon>
        <taxon>Pseudomonadati</taxon>
        <taxon>Planctomycetota</taxon>
        <taxon>Planctomycetia</taxon>
        <taxon>Isosphaerales</taxon>
        <taxon>Isosphaeraceae</taxon>
        <taxon>Singulisphaera</taxon>
    </lineage>
</organism>
<proteinExistence type="predicted"/>
<sequence>MNPLPVSRIVLGVTGSVAAVRTPALYASLRASGHQVRVVSTEPALHFFDPEELARDESDPLGGPLFRDVDEWTTGTGKRYQRDDPVLHIAFRQWADLLIVAPLDANTLAKFSLGFSDNFLTCLFRAWDFTKPVILAPAMNTLMWQSPVTLRHLRQLLADRGDGPVEEGWDLNEAAEVFARQTPRLVLVPPQAKRLACGDIGLGAMAEVTTIAEAVRQWSLLAIRS</sequence>
<gene>
    <name evidence="2" type="ORF">V5E97_11900</name>
</gene>
<dbReference type="GO" id="GO:0004633">
    <property type="term" value="F:phosphopantothenoylcysteine decarboxylase activity"/>
    <property type="evidence" value="ECO:0007669"/>
    <property type="project" value="TreeGrafter"/>
</dbReference>
<evidence type="ECO:0000259" key="1">
    <source>
        <dbReference type="Pfam" id="PF02441"/>
    </source>
</evidence>
<dbReference type="Pfam" id="PF02441">
    <property type="entry name" value="Flavoprotein"/>
    <property type="match status" value="1"/>
</dbReference>
<name>A0AAU7CNR8_9BACT</name>
<feature type="domain" description="Flavoprotein" evidence="1">
    <location>
        <begin position="8"/>
        <end position="217"/>
    </location>
</feature>
<dbReference type="GO" id="GO:0071513">
    <property type="term" value="C:phosphopantothenoylcysteine decarboxylase complex"/>
    <property type="evidence" value="ECO:0007669"/>
    <property type="project" value="TreeGrafter"/>
</dbReference>
<dbReference type="GO" id="GO:0010181">
    <property type="term" value="F:FMN binding"/>
    <property type="evidence" value="ECO:0007669"/>
    <property type="project" value="TreeGrafter"/>
</dbReference>
<evidence type="ECO:0000313" key="2">
    <source>
        <dbReference type="EMBL" id="XBH06708.1"/>
    </source>
</evidence>
<dbReference type="EMBL" id="CP155447">
    <property type="protein sequence ID" value="XBH06708.1"/>
    <property type="molecule type" value="Genomic_DNA"/>
</dbReference>
<dbReference type="PANTHER" id="PTHR14359">
    <property type="entry name" value="HOMO-OLIGOMERIC FLAVIN CONTAINING CYS DECARBOXYLASE FAMILY"/>
    <property type="match status" value="1"/>
</dbReference>
<dbReference type="InterPro" id="IPR003382">
    <property type="entry name" value="Flavoprotein"/>
</dbReference>